<protein>
    <submittedName>
        <fullName evidence="2">Ribosomal protein S18 acetylase RimI</fullName>
    </submittedName>
</protein>
<dbReference type="EMBL" id="FMZL01000001">
    <property type="protein sequence ID" value="SDB96645.1"/>
    <property type="molecule type" value="Genomic_DNA"/>
</dbReference>
<keyword evidence="2" id="KW-0689">Ribosomal protein</keyword>
<reference evidence="3" key="1">
    <citation type="submission" date="2016-10" db="EMBL/GenBank/DDBJ databases">
        <authorList>
            <person name="Varghese N."/>
            <person name="Submissions S."/>
        </authorList>
    </citation>
    <scope>NUCLEOTIDE SEQUENCE [LARGE SCALE GENOMIC DNA]</scope>
    <source>
        <strain evidence="3">DSM 22619</strain>
    </source>
</reference>
<dbReference type="SUPFAM" id="SSF55729">
    <property type="entry name" value="Acyl-CoA N-acyltransferases (Nat)"/>
    <property type="match status" value="1"/>
</dbReference>
<dbReference type="GO" id="GO:0005840">
    <property type="term" value="C:ribosome"/>
    <property type="evidence" value="ECO:0007669"/>
    <property type="project" value="UniProtKB-KW"/>
</dbReference>
<accession>A0A1G6HRZ8</accession>
<dbReference type="PROSITE" id="PS51186">
    <property type="entry name" value="GNAT"/>
    <property type="match status" value="1"/>
</dbReference>
<organism evidence="2 3">
    <name type="scientific">Parafannyhessea umbonata</name>
    <dbReference type="NCBI Taxonomy" id="604330"/>
    <lineage>
        <taxon>Bacteria</taxon>
        <taxon>Bacillati</taxon>
        <taxon>Actinomycetota</taxon>
        <taxon>Coriobacteriia</taxon>
        <taxon>Coriobacteriales</taxon>
        <taxon>Atopobiaceae</taxon>
        <taxon>Parafannyhessea</taxon>
    </lineage>
</organism>
<dbReference type="InterPro" id="IPR000182">
    <property type="entry name" value="GNAT_dom"/>
</dbReference>
<keyword evidence="3" id="KW-1185">Reference proteome</keyword>
<evidence type="ECO:0000313" key="3">
    <source>
        <dbReference type="Proteomes" id="UP000198528"/>
    </source>
</evidence>
<evidence type="ECO:0000259" key="1">
    <source>
        <dbReference type="PROSITE" id="PS51186"/>
    </source>
</evidence>
<dbReference type="InterPro" id="IPR016181">
    <property type="entry name" value="Acyl_CoA_acyltransferase"/>
</dbReference>
<proteinExistence type="predicted"/>
<keyword evidence="2" id="KW-0687">Ribonucleoprotein</keyword>
<dbReference type="GO" id="GO:0016747">
    <property type="term" value="F:acyltransferase activity, transferring groups other than amino-acyl groups"/>
    <property type="evidence" value="ECO:0007669"/>
    <property type="project" value="InterPro"/>
</dbReference>
<sequence>MDIDTNERPEITYRPFTEADFDAVAKVCARTWASDVEGVYDRITFGRVLTAGSLKRSQFSFVAQQGIKVVGACFGGFTTDGAIIVNERWEQRFKELMVPARKRAKIGGPSVEELLFSRLRMYTTADVFISRGYSNADAELNLCVVDPAARNQGIGSAMLEEAVMRFCEHGARGFFTMLTKNSDCQFSERAGLKLIQEKRGVYGDPNAGVIYLYGRRL</sequence>
<dbReference type="Gene3D" id="3.40.630.30">
    <property type="match status" value="1"/>
</dbReference>
<dbReference type="CDD" id="cd04301">
    <property type="entry name" value="NAT_SF"/>
    <property type="match status" value="1"/>
</dbReference>
<feature type="domain" description="N-acetyltransferase" evidence="1">
    <location>
        <begin position="11"/>
        <end position="217"/>
    </location>
</feature>
<dbReference type="STRING" id="604330.SAMN04489857_0559"/>
<dbReference type="Proteomes" id="UP000198528">
    <property type="component" value="Unassembled WGS sequence"/>
</dbReference>
<dbReference type="RefSeq" id="WP_090844229.1">
    <property type="nucleotide sequence ID" value="NZ_FMZL01000001.1"/>
</dbReference>
<dbReference type="Pfam" id="PF00583">
    <property type="entry name" value="Acetyltransf_1"/>
    <property type="match status" value="1"/>
</dbReference>
<evidence type="ECO:0000313" key="2">
    <source>
        <dbReference type="EMBL" id="SDB96645.1"/>
    </source>
</evidence>
<dbReference type="AlphaFoldDB" id="A0A1G6HRZ8"/>
<gene>
    <name evidence="2" type="ORF">SAMN04487824_10184</name>
</gene>
<name>A0A1G6HRZ8_9ACTN</name>